<dbReference type="KEGG" id="rfr:Rfer_1357"/>
<dbReference type="HOGENOM" id="CLU_076897_0_0_4"/>
<dbReference type="RefSeq" id="WP_011463659.1">
    <property type="nucleotide sequence ID" value="NC_007908.1"/>
</dbReference>
<evidence type="ECO:0000313" key="1">
    <source>
        <dbReference type="EMBL" id="ABD69091.1"/>
    </source>
</evidence>
<protein>
    <submittedName>
        <fullName evidence="1">Uncharacterized protein</fullName>
    </submittedName>
</protein>
<dbReference type="EMBL" id="CP000267">
    <property type="protein sequence ID" value="ABD69091.1"/>
    <property type="molecule type" value="Genomic_DNA"/>
</dbReference>
<proteinExistence type="predicted"/>
<dbReference type="STRING" id="338969.Rfer_1357"/>
<organism evidence="1 2">
    <name type="scientific">Albidiferax ferrireducens (strain ATCC BAA-621 / DSM 15236 / T118)</name>
    <name type="common">Rhodoferax ferrireducens</name>
    <dbReference type="NCBI Taxonomy" id="338969"/>
    <lineage>
        <taxon>Bacteria</taxon>
        <taxon>Pseudomonadati</taxon>
        <taxon>Pseudomonadota</taxon>
        <taxon>Betaproteobacteria</taxon>
        <taxon>Burkholderiales</taxon>
        <taxon>Comamonadaceae</taxon>
        <taxon>Rhodoferax</taxon>
    </lineage>
</organism>
<dbReference type="OrthoDB" id="9156204at2"/>
<accession>Q21YR2</accession>
<evidence type="ECO:0000313" key="2">
    <source>
        <dbReference type="Proteomes" id="UP000008332"/>
    </source>
</evidence>
<dbReference type="eggNOG" id="ENOG50329BG">
    <property type="taxonomic scope" value="Bacteria"/>
</dbReference>
<sequence length="265" mass="29818">MNTPTTEKTDEIAALNAQPYEVVRFNALKHGILSRYTVLSHESHADYESLVSSLMDEHLPAGATEQHLIEELASVIWRKRRVLQAEGATINKGLKESARSAKTVIPAAAPFEMGLSGEGTDIRDLMDLKPEDVTESQRAARHDLDATNKASAILRKGGDRAYDKALRALLPDSREWWESYVEEEEYAADAEGLASFITEHLSPLCHQQEKESRHHDAIVNQTIGEGLQAYRLEKLSRYETHLDRKFERTLAMLIKLKDLRSSRAA</sequence>
<keyword evidence="2" id="KW-1185">Reference proteome</keyword>
<gene>
    <name evidence="1" type="ordered locus">Rfer_1357</name>
</gene>
<dbReference type="AlphaFoldDB" id="Q21YR2"/>
<reference evidence="2" key="1">
    <citation type="submission" date="2006-02" db="EMBL/GenBank/DDBJ databases">
        <title>Complete sequence of chromosome of Rhodoferax ferrireducens DSM 15236.</title>
        <authorList>
            <person name="Copeland A."/>
            <person name="Lucas S."/>
            <person name="Lapidus A."/>
            <person name="Barry K."/>
            <person name="Detter J.C."/>
            <person name="Glavina del Rio T."/>
            <person name="Hammon N."/>
            <person name="Israni S."/>
            <person name="Pitluck S."/>
            <person name="Brettin T."/>
            <person name="Bruce D."/>
            <person name="Han C."/>
            <person name="Tapia R."/>
            <person name="Gilna P."/>
            <person name="Kiss H."/>
            <person name="Schmutz J."/>
            <person name="Larimer F."/>
            <person name="Land M."/>
            <person name="Kyrpides N."/>
            <person name="Ivanova N."/>
            <person name="Richardson P."/>
        </authorList>
    </citation>
    <scope>NUCLEOTIDE SEQUENCE [LARGE SCALE GENOMIC DNA]</scope>
    <source>
        <strain evidence="2">ATCC BAA-621 / DSM 15236 / T118</strain>
    </source>
</reference>
<dbReference type="Proteomes" id="UP000008332">
    <property type="component" value="Chromosome"/>
</dbReference>
<name>Q21YR2_ALBFT</name>